<dbReference type="Gene3D" id="1.10.510.10">
    <property type="entry name" value="Transferase(Phosphotransferase) domain 1"/>
    <property type="match status" value="1"/>
</dbReference>
<feature type="transmembrane region" description="Helical" evidence="9">
    <location>
        <begin position="519"/>
        <end position="540"/>
    </location>
</feature>
<keyword evidence="9" id="KW-0472">Membrane</keyword>
<dbReference type="InterPro" id="IPR008271">
    <property type="entry name" value="Ser/Thr_kinase_AS"/>
</dbReference>
<evidence type="ECO:0000256" key="5">
    <source>
        <dbReference type="ARBA" id="ARBA00022777"/>
    </source>
</evidence>
<dbReference type="PROSITE" id="PS50011">
    <property type="entry name" value="PROTEIN_KINASE_DOM"/>
    <property type="match status" value="1"/>
</dbReference>
<evidence type="ECO:0000259" key="10">
    <source>
        <dbReference type="PROSITE" id="PS50011"/>
    </source>
</evidence>
<evidence type="ECO:0000256" key="9">
    <source>
        <dbReference type="SAM" id="Phobius"/>
    </source>
</evidence>
<dbReference type="Proteomes" id="UP000322699">
    <property type="component" value="Unassembled WGS sequence"/>
</dbReference>
<evidence type="ECO:0000256" key="2">
    <source>
        <dbReference type="ARBA" id="ARBA00022527"/>
    </source>
</evidence>
<dbReference type="GO" id="GO:0004674">
    <property type="term" value="F:protein serine/threonine kinase activity"/>
    <property type="evidence" value="ECO:0007669"/>
    <property type="project" value="UniProtKB-KW"/>
</dbReference>
<dbReference type="FunFam" id="1.10.510.10:FF:000021">
    <property type="entry name" value="Serine/threonine protein kinase"/>
    <property type="match status" value="1"/>
</dbReference>
<keyword evidence="4 7" id="KW-0547">Nucleotide-binding</keyword>
<feature type="compositionally biased region" description="Low complexity" evidence="8">
    <location>
        <begin position="464"/>
        <end position="474"/>
    </location>
</feature>
<dbReference type="CDD" id="cd14014">
    <property type="entry name" value="STKc_PknB_like"/>
    <property type="match status" value="1"/>
</dbReference>
<keyword evidence="3 11" id="KW-0808">Transferase</keyword>
<evidence type="ECO:0000256" key="4">
    <source>
        <dbReference type="ARBA" id="ARBA00022741"/>
    </source>
</evidence>
<keyword evidence="9" id="KW-1133">Transmembrane helix</keyword>
<dbReference type="Gene3D" id="3.30.200.20">
    <property type="entry name" value="Phosphorylase Kinase, domain 1"/>
    <property type="match status" value="1"/>
</dbReference>
<comment type="caution">
    <text evidence="11">The sequence shown here is derived from an EMBL/GenBank/DDBJ whole genome shotgun (WGS) entry which is preliminary data.</text>
</comment>
<dbReference type="InterPro" id="IPR000719">
    <property type="entry name" value="Prot_kinase_dom"/>
</dbReference>
<protein>
    <recommendedName>
        <fullName evidence="1">non-specific serine/threonine protein kinase</fullName>
        <ecNumber evidence="1">2.7.11.1</ecNumber>
    </recommendedName>
</protein>
<dbReference type="Pfam" id="PF00069">
    <property type="entry name" value="Pkinase"/>
    <property type="match status" value="1"/>
</dbReference>
<keyword evidence="5 11" id="KW-0418">Kinase</keyword>
<feature type="compositionally biased region" description="Low complexity" evidence="8">
    <location>
        <begin position="489"/>
        <end position="507"/>
    </location>
</feature>
<gene>
    <name evidence="11" type="primary">pknB_12</name>
    <name evidence="11" type="ORF">LF1_28410</name>
</gene>
<evidence type="ECO:0000256" key="6">
    <source>
        <dbReference type="ARBA" id="ARBA00022840"/>
    </source>
</evidence>
<dbReference type="SUPFAM" id="SSF56112">
    <property type="entry name" value="Protein kinase-like (PK-like)"/>
    <property type="match status" value="1"/>
</dbReference>
<organism evidence="11 12">
    <name type="scientific">Rubripirellula obstinata</name>
    <dbReference type="NCBI Taxonomy" id="406547"/>
    <lineage>
        <taxon>Bacteria</taxon>
        <taxon>Pseudomonadati</taxon>
        <taxon>Planctomycetota</taxon>
        <taxon>Planctomycetia</taxon>
        <taxon>Pirellulales</taxon>
        <taxon>Pirellulaceae</taxon>
        <taxon>Rubripirellula</taxon>
    </lineage>
</organism>
<evidence type="ECO:0000313" key="12">
    <source>
        <dbReference type="Proteomes" id="UP000322699"/>
    </source>
</evidence>
<dbReference type="OrthoDB" id="6111975at2"/>
<dbReference type="PROSITE" id="PS00107">
    <property type="entry name" value="PROTEIN_KINASE_ATP"/>
    <property type="match status" value="1"/>
</dbReference>
<dbReference type="EMBL" id="VRLW01000001">
    <property type="protein sequence ID" value="KAA1260302.1"/>
    <property type="molecule type" value="Genomic_DNA"/>
</dbReference>
<feature type="binding site" evidence="7">
    <location>
        <position position="108"/>
    </location>
    <ligand>
        <name>ATP</name>
        <dbReference type="ChEBI" id="CHEBI:30616"/>
    </ligand>
</feature>
<evidence type="ECO:0000256" key="3">
    <source>
        <dbReference type="ARBA" id="ARBA00022679"/>
    </source>
</evidence>
<keyword evidence="9" id="KW-0812">Transmembrane</keyword>
<feature type="domain" description="Protein kinase" evidence="10">
    <location>
        <begin position="79"/>
        <end position="344"/>
    </location>
</feature>
<evidence type="ECO:0000256" key="7">
    <source>
        <dbReference type="PROSITE-ProRule" id="PRU10141"/>
    </source>
</evidence>
<keyword evidence="6 7" id="KW-0067">ATP-binding</keyword>
<evidence type="ECO:0000313" key="11">
    <source>
        <dbReference type="EMBL" id="KAA1260302.1"/>
    </source>
</evidence>
<feature type="region of interest" description="Disordered" evidence="8">
    <location>
        <begin position="440"/>
        <end position="512"/>
    </location>
</feature>
<sequence length="544" mass="58568">MTQKKIDSEHFLKIVAKSGIVDPKALDRLVGKVREKLDGRLPSDPRKLAALFEKKKLITPWHSEKLLAGKYKGFFLGKHKLLGHIGTGGMSSVYLAEHIRMGDRRAIKVMPKSRVADATYLARFQLEAKAIASLNHPNIVLAYDIDNEGDVHYIVMEHVDGLDLQQLVKRDGALDFSTAADIIAQAARGLQHAHSKGVIHRDVKPANLLVDPDGVVKLLDMGLALVASGEEESLTVVNNENVLGTADYLAPEQALNSHTVDHRADIYGLGCTLYFLLTGKPPFSDGTLAQRIAKHQTEMPPPICLHRPDCPGELDGVCVKMIQKDPKYRYQNAADVAEVLERFAAAVPKGAKISVGLGQQVDPFGDSSSISLDDLQRLSGIGSDTVSNKNEETLAESRSRILREGGISSGDSGRLVDVKLRSDSLGGSFLDLQLESGYRPNSQVGKNDKQFDSSKSGASEVHRSVSSVSSLSGSADGKSTVSLDRHASRSGLSHSGSRGSGKTSGKTSGKKKYGGMNPWLIGTLVTVLFFVAAAIGFFLARVTS</sequence>
<dbReference type="PANTHER" id="PTHR43289">
    <property type="entry name" value="MITOGEN-ACTIVATED PROTEIN KINASE KINASE KINASE 20-RELATED"/>
    <property type="match status" value="1"/>
</dbReference>
<proteinExistence type="predicted"/>
<keyword evidence="12" id="KW-1185">Reference proteome</keyword>
<dbReference type="PANTHER" id="PTHR43289:SF6">
    <property type="entry name" value="SERINE_THREONINE-PROTEIN KINASE NEKL-3"/>
    <property type="match status" value="1"/>
</dbReference>
<evidence type="ECO:0000256" key="8">
    <source>
        <dbReference type="SAM" id="MobiDB-lite"/>
    </source>
</evidence>
<name>A0A5B1CJ62_9BACT</name>
<dbReference type="RefSeq" id="WP_084422361.1">
    <property type="nucleotide sequence ID" value="NZ_LWSK01000010.1"/>
</dbReference>
<dbReference type="InterPro" id="IPR017441">
    <property type="entry name" value="Protein_kinase_ATP_BS"/>
</dbReference>
<dbReference type="SMART" id="SM00220">
    <property type="entry name" value="S_TKc"/>
    <property type="match status" value="1"/>
</dbReference>
<evidence type="ECO:0000256" key="1">
    <source>
        <dbReference type="ARBA" id="ARBA00012513"/>
    </source>
</evidence>
<dbReference type="AlphaFoldDB" id="A0A5B1CJ62"/>
<dbReference type="PROSITE" id="PS00108">
    <property type="entry name" value="PROTEIN_KINASE_ST"/>
    <property type="match status" value="1"/>
</dbReference>
<accession>A0A5B1CJ62</accession>
<reference evidence="11 12" key="1">
    <citation type="submission" date="2019-08" db="EMBL/GenBank/DDBJ databases">
        <title>Deep-cultivation of Planctomycetes and their phenomic and genomic characterization uncovers novel biology.</title>
        <authorList>
            <person name="Wiegand S."/>
            <person name="Jogler M."/>
            <person name="Boedeker C."/>
            <person name="Pinto D."/>
            <person name="Vollmers J."/>
            <person name="Rivas-Marin E."/>
            <person name="Kohn T."/>
            <person name="Peeters S.H."/>
            <person name="Heuer A."/>
            <person name="Rast P."/>
            <person name="Oberbeckmann S."/>
            <person name="Bunk B."/>
            <person name="Jeske O."/>
            <person name="Meyerdierks A."/>
            <person name="Storesund J.E."/>
            <person name="Kallscheuer N."/>
            <person name="Luecker S."/>
            <person name="Lage O.M."/>
            <person name="Pohl T."/>
            <person name="Merkel B.J."/>
            <person name="Hornburger P."/>
            <person name="Mueller R.-W."/>
            <person name="Bruemmer F."/>
            <person name="Labrenz M."/>
            <person name="Spormann A.M."/>
            <person name="Op Den Camp H."/>
            <person name="Overmann J."/>
            <person name="Amann R."/>
            <person name="Jetten M.S.M."/>
            <person name="Mascher T."/>
            <person name="Medema M.H."/>
            <person name="Devos D.P."/>
            <person name="Kaster A.-K."/>
            <person name="Ovreas L."/>
            <person name="Rohde M."/>
            <person name="Galperin M.Y."/>
            <person name="Jogler C."/>
        </authorList>
    </citation>
    <scope>NUCLEOTIDE SEQUENCE [LARGE SCALE GENOMIC DNA]</scope>
    <source>
        <strain evidence="11 12">LF1</strain>
    </source>
</reference>
<keyword evidence="2" id="KW-0723">Serine/threonine-protein kinase</keyword>
<dbReference type="GO" id="GO:0005524">
    <property type="term" value="F:ATP binding"/>
    <property type="evidence" value="ECO:0007669"/>
    <property type="project" value="UniProtKB-UniRule"/>
</dbReference>
<dbReference type="EC" id="2.7.11.1" evidence="1"/>
<dbReference type="InterPro" id="IPR011009">
    <property type="entry name" value="Kinase-like_dom_sf"/>
</dbReference>